<keyword evidence="3" id="KW-1185">Reference proteome</keyword>
<dbReference type="Gene3D" id="3.20.20.210">
    <property type="match status" value="1"/>
</dbReference>
<proteinExistence type="predicted"/>
<dbReference type="InterPro" id="IPR002629">
    <property type="entry name" value="Met_Synth_C/arc"/>
</dbReference>
<reference evidence="2 3" key="1">
    <citation type="submission" date="2018-07" db="EMBL/GenBank/DDBJ databases">
        <title>Desertimonas flava gen. nov. sp. nov.</title>
        <authorList>
            <person name="Liu S."/>
        </authorList>
    </citation>
    <scope>NUCLEOTIDE SEQUENCE [LARGE SCALE GENOMIC DNA]</scope>
    <source>
        <strain evidence="2 3">16Sb5-5</strain>
    </source>
</reference>
<dbReference type="Pfam" id="PF01717">
    <property type="entry name" value="Meth_synt_2"/>
    <property type="match status" value="1"/>
</dbReference>
<protein>
    <submittedName>
        <fullName evidence="2">Methionine synthase</fullName>
    </submittedName>
</protein>
<gene>
    <name evidence="2" type="ORF">DT076_01035</name>
</gene>
<comment type="caution">
    <text evidence="2">The sequence shown here is derived from an EMBL/GenBank/DDBJ whole genome shotgun (WGS) entry which is preliminary data.</text>
</comment>
<evidence type="ECO:0000313" key="2">
    <source>
        <dbReference type="EMBL" id="RCK71087.1"/>
    </source>
</evidence>
<organism evidence="2 3">
    <name type="scientific">Desertihabitans brevis</name>
    <dbReference type="NCBI Taxonomy" id="2268447"/>
    <lineage>
        <taxon>Bacteria</taxon>
        <taxon>Bacillati</taxon>
        <taxon>Actinomycetota</taxon>
        <taxon>Actinomycetes</taxon>
        <taxon>Propionibacteriales</taxon>
        <taxon>Propionibacteriaceae</taxon>
        <taxon>Desertihabitans</taxon>
    </lineage>
</organism>
<accession>A0A367YZF2</accession>
<dbReference type="EMBL" id="QOUI01000001">
    <property type="protein sequence ID" value="RCK71087.1"/>
    <property type="molecule type" value="Genomic_DNA"/>
</dbReference>
<name>A0A367YZF2_9ACTN</name>
<dbReference type="SUPFAM" id="SSF51726">
    <property type="entry name" value="UROD/MetE-like"/>
    <property type="match status" value="1"/>
</dbReference>
<dbReference type="Proteomes" id="UP000252770">
    <property type="component" value="Unassembled WGS sequence"/>
</dbReference>
<dbReference type="GO" id="GO:0008270">
    <property type="term" value="F:zinc ion binding"/>
    <property type="evidence" value="ECO:0007669"/>
    <property type="project" value="InterPro"/>
</dbReference>
<feature type="domain" description="Cobalamin-independent methionine synthase MetE C-terminal/archaeal" evidence="1">
    <location>
        <begin position="148"/>
        <end position="330"/>
    </location>
</feature>
<dbReference type="AlphaFoldDB" id="A0A367YZF2"/>
<evidence type="ECO:0000259" key="1">
    <source>
        <dbReference type="Pfam" id="PF01717"/>
    </source>
</evidence>
<dbReference type="InterPro" id="IPR038071">
    <property type="entry name" value="UROD/MetE-like_sf"/>
</dbReference>
<dbReference type="RefSeq" id="WP_114124790.1">
    <property type="nucleotide sequence ID" value="NZ_QOUI01000001.1"/>
</dbReference>
<dbReference type="GO" id="GO:0003871">
    <property type="term" value="F:5-methyltetrahydropteroyltriglutamate-homocysteine S-methyltransferase activity"/>
    <property type="evidence" value="ECO:0007669"/>
    <property type="project" value="InterPro"/>
</dbReference>
<dbReference type="GO" id="GO:0009086">
    <property type="term" value="P:methionine biosynthetic process"/>
    <property type="evidence" value="ECO:0007669"/>
    <property type="project" value="InterPro"/>
</dbReference>
<evidence type="ECO:0000313" key="3">
    <source>
        <dbReference type="Proteomes" id="UP000252770"/>
    </source>
</evidence>
<sequence length="338" mass="35124">MTARATGIGSWPGTDPAGAIRLTLGELGENGSPGVPYLPELPDRGAHAGTTGRTAAMLVGLGLDLQPAGWRLTDAPGIDHRRAISLLRQDLDLLEEEAQGYSGPLALTAAGPWTLAATVERPRGDRVLADSGARRELGESLAEGLGDLVAELRRRLPALSLTVQLDEPALPAVQDGRIGTASGFSRHRAVEPAELSAALETVTGAVRDAGAEQVALHCCAAGLDVRLVLDAGVGRLLLDVDRLSRADVDLLAETLDAGRAEVGLGIQPTGVADAVLSPDRLTDRALHLLRPLELGPQVAERVLLTPACGLAGWTAGPATAVLRHLVRAAQLVTDELSR</sequence>